<keyword evidence="10" id="KW-1185">Reference proteome</keyword>
<feature type="transmembrane region" description="Helical" evidence="8">
    <location>
        <begin position="252"/>
        <end position="272"/>
    </location>
</feature>
<dbReference type="EMBL" id="JADYXP020000028">
    <property type="protein sequence ID" value="KAL0099166.1"/>
    <property type="molecule type" value="Genomic_DNA"/>
</dbReference>
<reference evidence="9 10" key="1">
    <citation type="submission" date="2023-03" db="EMBL/GenBank/DDBJ databases">
        <title>High recombination rates correlate with genetic variation in Cardiocondyla obscurior ants.</title>
        <authorList>
            <person name="Errbii M."/>
        </authorList>
    </citation>
    <scope>NUCLEOTIDE SEQUENCE [LARGE SCALE GENOMIC DNA]</scope>
    <source>
        <strain evidence="9">Alpha-2009</strain>
        <tissue evidence="9">Whole body</tissue>
    </source>
</reference>
<evidence type="ECO:0000256" key="1">
    <source>
        <dbReference type="ARBA" id="ARBA00004651"/>
    </source>
</evidence>
<keyword evidence="3 8" id="KW-0812">Transmembrane</keyword>
<proteinExistence type="predicted"/>
<keyword evidence="7" id="KW-0325">Glycoprotein</keyword>
<evidence type="ECO:0000256" key="2">
    <source>
        <dbReference type="ARBA" id="ARBA00022475"/>
    </source>
</evidence>
<dbReference type="PANTHER" id="PTHR42643">
    <property type="entry name" value="IONOTROPIC RECEPTOR 20A-RELATED"/>
    <property type="match status" value="1"/>
</dbReference>
<comment type="caution">
    <text evidence="9">The sequence shown here is derived from an EMBL/GenBank/DDBJ whole genome shotgun (WGS) entry which is preliminary data.</text>
</comment>
<evidence type="ECO:0000256" key="8">
    <source>
        <dbReference type="SAM" id="Phobius"/>
    </source>
</evidence>
<gene>
    <name evidence="9" type="ORF">PUN28_020027</name>
</gene>
<evidence type="ECO:0000256" key="5">
    <source>
        <dbReference type="ARBA" id="ARBA00023136"/>
    </source>
</evidence>
<evidence type="ECO:0000256" key="7">
    <source>
        <dbReference type="ARBA" id="ARBA00023180"/>
    </source>
</evidence>
<organism evidence="9 10">
    <name type="scientific">Cardiocondyla obscurior</name>
    <dbReference type="NCBI Taxonomy" id="286306"/>
    <lineage>
        <taxon>Eukaryota</taxon>
        <taxon>Metazoa</taxon>
        <taxon>Ecdysozoa</taxon>
        <taxon>Arthropoda</taxon>
        <taxon>Hexapoda</taxon>
        <taxon>Insecta</taxon>
        <taxon>Pterygota</taxon>
        <taxon>Neoptera</taxon>
        <taxon>Endopterygota</taxon>
        <taxon>Hymenoptera</taxon>
        <taxon>Apocrita</taxon>
        <taxon>Aculeata</taxon>
        <taxon>Formicoidea</taxon>
        <taxon>Formicidae</taxon>
        <taxon>Myrmicinae</taxon>
        <taxon>Cardiocondyla</taxon>
    </lineage>
</organism>
<accession>A0AAW2EA88</accession>
<comment type="subcellular location">
    <subcellularLocation>
        <location evidence="1">Cell membrane</location>
        <topology evidence="1">Multi-pass membrane protein</topology>
    </subcellularLocation>
</comment>
<sequence>MVLPCVVAETCIKLLQNKEEIRILRRRPGHVLLWNAITGEFEQLEALKSNNSAFCSVDTIYDLRGRTLVVATDSMHPYIIPDVKKNEVTGIIGDAWTILEQALKFKSVFTAYENISARTINQKTRRSIIATLMNGDIHTLLIATAMYMYSTSYYSYSVPFTTTSYALFVQSEGMIDIKWYYVNTFSHGLWLALFASIICIACSVVTVYRIKKFIHVNYEECDDELSSLSFNLLHVLGFQGFQKIPRSLSLRLIILSSLVMGMLMTCGFSSTLTSCLANKGNSVSLTNLEDVMMKRTHSLCIRNDSTAYVHFTVDKLPDSDLQTHWKELLNSDCPDMRDREALPSKLCRPGFAYLEAPAIFLPIYHKVQHECDIVQLPENYWSLKLTFLHARAARHRKLIDRYLMRMRSAGILNYLEKKWISQPIYRTSNYHQSNSFHPVEYKHIRLTNLYFFAMIIISTFICILENIWYKFQYVREGKKRHSILLGIHNNNSNNNFNTSKTSYKARLRYTWQRKLNLILLTEKRKNPLFVQKVTVRINRW</sequence>
<keyword evidence="4 8" id="KW-1133">Transmembrane helix</keyword>
<dbReference type="SUPFAM" id="SSF53850">
    <property type="entry name" value="Periplasmic binding protein-like II"/>
    <property type="match status" value="1"/>
</dbReference>
<dbReference type="GO" id="GO:0005886">
    <property type="term" value="C:plasma membrane"/>
    <property type="evidence" value="ECO:0007669"/>
    <property type="project" value="UniProtKB-SubCell"/>
</dbReference>
<evidence type="ECO:0000256" key="3">
    <source>
        <dbReference type="ARBA" id="ARBA00022692"/>
    </source>
</evidence>
<evidence type="ECO:0000256" key="4">
    <source>
        <dbReference type="ARBA" id="ARBA00022989"/>
    </source>
</evidence>
<dbReference type="InterPro" id="IPR052192">
    <property type="entry name" value="Insect_Ionotropic_Sensory_Rcpt"/>
</dbReference>
<dbReference type="Gene3D" id="1.10.287.70">
    <property type="match status" value="1"/>
</dbReference>
<dbReference type="Proteomes" id="UP001430953">
    <property type="component" value="Unassembled WGS sequence"/>
</dbReference>
<feature type="transmembrane region" description="Helical" evidence="8">
    <location>
        <begin position="188"/>
        <end position="208"/>
    </location>
</feature>
<keyword evidence="5 8" id="KW-0472">Membrane</keyword>
<dbReference type="Gene3D" id="3.40.190.10">
    <property type="entry name" value="Periplasmic binding protein-like II"/>
    <property type="match status" value="1"/>
</dbReference>
<name>A0AAW2EA88_9HYME</name>
<keyword evidence="2" id="KW-1003">Cell membrane</keyword>
<dbReference type="AlphaFoldDB" id="A0AAW2EA88"/>
<evidence type="ECO:0000256" key="6">
    <source>
        <dbReference type="ARBA" id="ARBA00023170"/>
    </source>
</evidence>
<protein>
    <submittedName>
        <fullName evidence="9">Uncharacterized protein</fullName>
    </submittedName>
</protein>
<feature type="transmembrane region" description="Helical" evidence="8">
    <location>
        <begin position="128"/>
        <end position="149"/>
    </location>
</feature>
<evidence type="ECO:0000313" key="9">
    <source>
        <dbReference type="EMBL" id="KAL0099166.1"/>
    </source>
</evidence>
<dbReference type="PANTHER" id="PTHR42643:SF24">
    <property type="entry name" value="IONOTROPIC RECEPTOR 60A"/>
    <property type="match status" value="1"/>
</dbReference>
<evidence type="ECO:0000313" key="10">
    <source>
        <dbReference type="Proteomes" id="UP001430953"/>
    </source>
</evidence>
<feature type="transmembrane region" description="Helical" evidence="8">
    <location>
        <begin position="449"/>
        <end position="469"/>
    </location>
</feature>
<keyword evidence="6" id="KW-0675">Receptor</keyword>